<proteinExistence type="predicted"/>
<accession>A0A5J4WJY9</accession>
<dbReference type="Proteomes" id="UP000324800">
    <property type="component" value="Unassembled WGS sequence"/>
</dbReference>
<name>A0A5J4WJY9_9EUKA</name>
<evidence type="ECO:0000313" key="2">
    <source>
        <dbReference type="Proteomes" id="UP000324800"/>
    </source>
</evidence>
<organism evidence="1 2">
    <name type="scientific">Streblomastix strix</name>
    <dbReference type="NCBI Taxonomy" id="222440"/>
    <lineage>
        <taxon>Eukaryota</taxon>
        <taxon>Metamonada</taxon>
        <taxon>Preaxostyla</taxon>
        <taxon>Oxymonadida</taxon>
        <taxon>Streblomastigidae</taxon>
        <taxon>Streblomastix</taxon>
    </lineage>
</organism>
<reference evidence="1 2" key="1">
    <citation type="submission" date="2019-03" db="EMBL/GenBank/DDBJ databases">
        <title>Single cell metagenomics reveals metabolic interactions within the superorganism composed of flagellate Streblomastix strix and complex community of Bacteroidetes bacteria on its surface.</title>
        <authorList>
            <person name="Treitli S.C."/>
            <person name="Kolisko M."/>
            <person name="Husnik F."/>
            <person name="Keeling P."/>
            <person name="Hampl V."/>
        </authorList>
    </citation>
    <scope>NUCLEOTIDE SEQUENCE [LARGE SCALE GENOMIC DNA]</scope>
    <source>
        <strain evidence="1">ST1C</strain>
    </source>
</reference>
<dbReference type="EMBL" id="SNRW01001838">
    <property type="protein sequence ID" value="KAA6394832.1"/>
    <property type="molecule type" value="Genomic_DNA"/>
</dbReference>
<dbReference type="OrthoDB" id="3249161at2759"/>
<protein>
    <submittedName>
        <fullName evidence="1">Uncharacterized protein</fullName>
    </submittedName>
</protein>
<gene>
    <name evidence="1" type="ORF">EZS28_009644</name>
</gene>
<sequence length="872" mass="99080">MNDYNVSNLGIDLSKAYFNGNEALFGKSLFVVTEKLNELCLLNFNLDKGDYLRGDNDDDGVIEGYNKIWYNQYRDSQLQERDIHGCGWCDDACRTFEFGLQEVSLEGIYVILNKTGRFETKGTITFTGCRTTNESLELIRSRGGALYIYLAEESIFNFIIGQDTSFTTKAADICGEDIFIYIRNINILNIRTHILFDITTFTNSDNAMYGTEYKLIDELYHIPLLDYNLLERYIFCPNDAMYVSSWKWGGVDIKECGDVNSTCNNFEHAVLKQTTPDRTPTNLQCGQQIVYTYISVCEMYVNQPYRTEADIFMLGEAATDEISVATERGSVCFDENGEMEFSDQVYWQIMRIGLVDYSSMKGINQKVLFHSINIDLPTMKQSKYVLKLVRTKVDNDKGINVELMIENCSFTQNNTLDKATNLSLLRTEPFLSLRMNVSKFNFKGYNASIEGTGLIEMNYEPNIFSWDNHLNLVNCSFTNISSIMAANELKEIIGEKDDEQPLGVASILSVRGPNTKILPIYIYDCQFDQCKCRLEIPTKERRQIGVGGAIAFCGKTLLLTLEHLMLLNCSRNKDKKKMVNNVIKKANYEIEVAGCAYVSLVCGCRGEERFIAKKSLSEYVRKQGEKAEDISHIVDDMSRPWITFDICIISWCNTSVPVNNFAGSSSKLIRITESGGILVHIDRNAAKCNFQSSIFKDCGITTTPWTPVIFSTNIAPCIGQKSEDEIFKPLQDRELRNGKMGTGQVVARVETSPLIIANGIQFIRCDGILQNIYDPKINTEIHSLKQFELQSSEYVRKLVEPEERLRIAQSSKGEEERKWIQAELGERDAEDKARIVEQRMKDAEEQIVLVAYHVFGAQPFILETVSQAFLSQ</sequence>
<comment type="caution">
    <text evidence="1">The sequence shown here is derived from an EMBL/GenBank/DDBJ whole genome shotgun (WGS) entry which is preliminary data.</text>
</comment>
<dbReference type="AlphaFoldDB" id="A0A5J4WJY9"/>
<evidence type="ECO:0000313" key="1">
    <source>
        <dbReference type="EMBL" id="KAA6394832.1"/>
    </source>
</evidence>